<dbReference type="Pfam" id="PF12804">
    <property type="entry name" value="NTP_transf_3"/>
    <property type="match status" value="1"/>
</dbReference>
<feature type="binding site" evidence="18">
    <location>
        <position position="333"/>
    </location>
    <ligand>
        <name>UDP-N-acetyl-alpha-D-glucosamine</name>
        <dbReference type="ChEBI" id="CHEBI:57705"/>
    </ligand>
</feature>
<feature type="binding site" evidence="18">
    <location>
        <position position="359"/>
    </location>
    <ligand>
        <name>UDP-N-acetyl-alpha-D-glucosamine</name>
        <dbReference type="ChEBI" id="CHEBI:57705"/>
    </ligand>
</feature>
<evidence type="ECO:0000256" key="13">
    <source>
        <dbReference type="ARBA" id="ARBA00023315"/>
    </source>
</evidence>
<dbReference type="GO" id="GO:0019134">
    <property type="term" value="F:glucosamine-1-phosphate N-acetyltransferase activity"/>
    <property type="evidence" value="ECO:0007669"/>
    <property type="project" value="UniProtKB-UniRule"/>
</dbReference>
<feature type="binding site" evidence="18">
    <location>
        <position position="362"/>
    </location>
    <ligand>
        <name>acetyl-CoA</name>
        <dbReference type="ChEBI" id="CHEBI:57288"/>
    </ligand>
</feature>
<keyword evidence="5 18" id="KW-0808">Transferase</keyword>
<evidence type="ECO:0000256" key="16">
    <source>
        <dbReference type="ARBA" id="ARBA00048493"/>
    </source>
</evidence>
<comment type="pathway">
    <text evidence="18">Nucleotide-sugar biosynthesis; UDP-N-acetyl-alpha-D-glucosamine biosynthesis; N-acetyl-alpha-D-glucosamine 1-phosphate from alpha-D-glucosamine 6-phosphate (route II): step 2/2.</text>
</comment>
<dbReference type="STRING" id="311180.SAMN04488050_101155"/>
<dbReference type="InterPro" id="IPR011004">
    <property type="entry name" value="Trimer_LpxA-like_sf"/>
</dbReference>
<keyword evidence="14 18" id="KW-0961">Cell wall biogenesis/degradation</keyword>
<feature type="binding site" evidence="18">
    <location>
        <position position="105"/>
    </location>
    <ligand>
        <name>Mg(2+)</name>
        <dbReference type="ChEBI" id="CHEBI:18420"/>
    </ligand>
</feature>
<feature type="binding site" evidence="18">
    <location>
        <position position="405"/>
    </location>
    <ligand>
        <name>acetyl-CoA</name>
        <dbReference type="ChEBI" id="CHEBI:57288"/>
    </ligand>
</feature>
<protein>
    <recommendedName>
        <fullName evidence="18">Bifunctional protein GlmU</fullName>
    </recommendedName>
    <domain>
        <recommendedName>
            <fullName evidence="18">UDP-N-acetylglucosamine pyrophosphorylase</fullName>
            <ecNumber evidence="18">2.7.7.23</ecNumber>
        </recommendedName>
        <alternativeName>
            <fullName evidence="18">N-acetylglucosamine-1-phosphate uridyltransferase</fullName>
        </alternativeName>
    </domain>
    <domain>
        <recommendedName>
            <fullName evidence="18">Glucosamine-1-phosphate N-acetyltransferase</fullName>
            <ecNumber evidence="18">2.3.1.157</ecNumber>
        </recommendedName>
    </domain>
</protein>
<dbReference type="GO" id="GO:0000287">
    <property type="term" value="F:magnesium ion binding"/>
    <property type="evidence" value="ECO:0007669"/>
    <property type="project" value="UniProtKB-UniRule"/>
</dbReference>
<evidence type="ECO:0000259" key="19">
    <source>
        <dbReference type="Pfam" id="PF12804"/>
    </source>
</evidence>
<dbReference type="GO" id="GO:0005737">
    <property type="term" value="C:cytoplasm"/>
    <property type="evidence" value="ECO:0007669"/>
    <property type="project" value="UniProtKB-SubCell"/>
</dbReference>
<feature type="binding site" evidence="18">
    <location>
        <position position="422"/>
    </location>
    <ligand>
        <name>acetyl-CoA</name>
        <dbReference type="ChEBI" id="CHEBI:57288"/>
    </ligand>
</feature>
<feature type="binding site" evidence="18">
    <location>
        <position position="226"/>
    </location>
    <ligand>
        <name>Mg(2+)</name>
        <dbReference type="ChEBI" id="CHEBI:18420"/>
    </ligand>
</feature>
<dbReference type="UniPathway" id="UPA00113">
    <property type="reaction ID" value="UER00532"/>
</dbReference>
<dbReference type="RefSeq" id="WP_092426530.1">
    <property type="nucleotide sequence ID" value="NZ_FNCL01000008.1"/>
</dbReference>
<dbReference type="CDD" id="cd02540">
    <property type="entry name" value="GT2_GlmU_N_bac"/>
    <property type="match status" value="1"/>
</dbReference>
<organism evidence="20 21">
    <name type="scientific">Alloyangia pacifica</name>
    <dbReference type="NCBI Taxonomy" id="311180"/>
    <lineage>
        <taxon>Bacteria</taxon>
        <taxon>Pseudomonadati</taxon>
        <taxon>Pseudomonadota</taxon>
        <taxon>Alphaproteobacteria</taxon>
        <taxon>Rhodobacterales</taxon>
        <taxon>Roseobacteraceae</taxon>
        <taxon>Alloyangia</taxon>
    </lineage>
</organism>
<keyword evidence="21" id="KW-1185">Reference proteome</keyword>
<proteinExistence type="inferred from homology"/>
<feature type="binding site" evidence="18">
    <location>
        <position position="169"/>
    </location>
    <ligand>
        <name>UDP-N-acetyl-alpha-D-glucosamine</name>
        <dbReference type="ChEBI" id="CHEBI:57705"/>
    </ligand>
</feature>
<evidence type="ECO:0000256" key="15">
    <source>
        <dbReference type="ARBA" id="ARBA00048247"/>
    </source>
</evidence>
<feature type="binding site" evidence="18">
    <location>
        <position position="348"/>
    </location>
    <ligand>
        <name>UDP-N-acetyl-alpha-D-glucosamine</name>
        <dbReference type="ChEBI" id="CHEBI:57705"/>
    </ligand>
</feature>
<comment type="cofactor">
    <cofactor evidence="18">
        <name>Mg(2+)</name>
        <dbReference type="ChEBI" id="CHEBI:18420"/>
    </cofactor>
    <text evidence="18">Binds 1 Mg(2+) ion per subunit.</text>
</comment>
<dbReference type="SUPFAM" id="SSF51161">
    <property type="entry name" value="Trimeric LpxA-like enzymes"/>
    <property type="match status" value="1"/>
</dbReference>
<feature type="binding site" evidence="18">
    <location>
        <position position="22"/>
    </location>
    <ligand>
        <name>UDP-N-acetyl-alpha-D-glucosamine</name>
        <dbReference type="ChEBI" id="CHEBI:57705"/>
    </ligand>
</feature>
<name>A0A1I6NWY4_9RHOB</name>
<keyword evidence="13 18" id="KW-0012">Acyltransferase</keyword>
<comment type="pathway">
    <text evidence="18">Bacterial outer membrane biogenesis; LPS lipid A biosynthesis.</text>
</comment>
<evidence type="ECO:0000256" key="7">
    <source>
        <dbReference type="ARBA" id="ARBA00022723"/>
    </source>
</evidence>
<feature type="domain" description="MobA-like NTP transferase" evidence="19">
    <location>
        <begin position="6"/>
        <end position="132"/>
    </location>
</feature>
<feature type="region of interest" description="N-acetyltransferase" evidence="18">
    <location>
        <begin position="250"/>
        <end position="456"/>
    </location>
</feature>
<dbReference type="SUPFAM" id="SSF53448">
    <property type="entry name" value="Nucleotide-diphospho-sugar transferases"/>
    <property type="match status" value="1"/>
</dbReference>
<evidence type="ECO:0000256" key="10">
    <source>
        <dbReference type="ARBA" id="ARBA00022960"/>
    </source>
</evidence>
<feature type="binding site" evidence="18">
    <location>
        <begin position="8"/>
        <end position="11"/>
    </location>
    <ligand>
        <name>UDP-N-acetyl-alpha-D-glucosamine</name>
        <dbReference type="ChEBI" id="CHEBI:57705"/>
    </ligand>
</feature>
<feature type="region of interest" description="Pyrophosphorylase" evidence="18">
    <location>
        <begin position="1"/>
        <end position="228"/>
    </location>
</feature>
<keyword evidence="10 18" id="KW-0133">Cell shape</keyword>
<keyword evidence="4 18" id="KW-0963">Cytoplasm</keyword>
<dbReference type="Proteomes" id="UP000199392">
    <property type="component" value="Unassembled WGS sequence"/>
</dbReference>
<comment type="catalytic activity">
    <reaction evidence="16 18">
        <text>N-acetyl-alpha-D-glucosamine 1-phosphate + UTP + H(+) = UDP-N-acetyl-alpha-D-glucosamine + diphosphate</text>
        <dbReference type="Rhea" id="RHEA:13509"/>
        <dbReference type="ChEBI" id="CHEBI:15378"/>
        <dbReference type="ChEBI" id="CHEBI:33019"/>
        <dbReference type="ChEBI" id="CHEBI:46398"/>
        <dbReference type="ChEBI" id="CHEBI:57705"/>
        <dbReference type="ChEBI" id="CHEBI:57776"/>
        <dbReference type="EC" id="2.7.7.23"/>
    </reaction>
</comment>
<dbReference type="OrthoDB" id="9775031at2"/>
<keyword evidence="12 18" id="KW-0511">Multifunctional enzyme</keyword>
<dbReference type="GO" id="GO:0009245">
    <property type="term" value="P:lipid A biosynthetic process"/>
    <property type="evidence" value="ECO:0007669"/>
    <property type="project" value="UniProtKB-UniRule"/>
</dbReference>
<evidence type="ECO:0000256" key="4">
    <source>
        <dbReference type="ARBA" id="ARBA00022490"/>
    </source>
</evidence>
<keyword evidence="11 18" id="KW-0573">Peptidoglycan synthesis</keyword>
<comment type="subcellular location">
    <subcellularLocation>
        <location evidence="1 18">Cytoplasm</location>
    </subcellularLocation>
</comment>
<evidence type="ECO:0000256" key="3">
    <source>
        <dbReference type="ARBA" id="ARBA00007947"/>
    </source>
</evidence>
<dbReference type="UniPathway" id="UPA00973"/>
<dbReference type="GO" id="GO:0016020">
    <property type="term" value="C:membrane"/>
    <property type="evidence" value="ECO:0007669"/>
    <property type="project" value="GOC"/>
</dbReference>
<dbReference type="InterPro" id="IPR050065">
    <property type="entry name" value="GlmU-like"/>
</dbReference>
<keyword evidence="8 18" id="KW-0677">Repeat</keyword>
<dbReference type="NCBIfam" id="TIGR01173">
    <property type="entry name" value="glmU"/>
    <property type="match status" value="1"/>
</dbReference>
<feature type="binding site" evidence="18">
    <location>
        <position position="75"/>
    </location>
    <ligand>
        <name>UDP-N-acetyl-alpha-D-glucosamine</name>
        <dbReference type="ChEBI" id="CHEBI:57705"/>
    </ligand>
</feature>
<dbReference type="CDD" id="cd03353">
    <property type="entry name" value="LbH_GlmU_C"/>
    <property type="match status" value="1"/>
</dbReference>
<keyword evidence="9 18" id="KW-0460">Magnesium</keyword>
<comment type="function">
    <text evidence="17 18">Catalyzes the last two sequential reactions in the de novo biosynthetic pathway for UDP-N-acetylglucosamine (UDP-GlcNAc). The C-terminal domain catalyzes the transfer of acetyl group from acetyl coenzyme A to glucosamine-1-phosphate (GlcN-1-P) to produce N-acetylglucosamine-1-phosphate (GlcNAc-1-P), which is converted into UDP-GlcNAc by the transfer of uridine 5-monophosphate (from uridine 5-triphosphate), a reaction catalyzed by the N-terminal domain.</text>
</comment>
<dbReference type="InterPro" id="IPR038009">
    <property type="entry name" value="GlmU_C_LbH"/>
</dbReference>
<feature type="binding site" evidence="18">
    <location>
        <position position="226"/>
    </location>
    <ligand>
        <name>UDP-N-acetyl-alpha-D-glucosamine</name>
        <dbReference type="ChEBI" id="CHEBI:57705"/>
    </ligand>
</feature>
<dbReference type="InterPro" id="IPR005882">
    <property type="entry name" value="Bifunctional_GlmU"/>
</dbReference>
<evidence type="ECO:0000313" key="21">
    <source>
        <dbReference type="Proteomes" id="UP000199392"/>
    </source>
</evidence>
<keyword evidence="7 18" id="KW-0479">Metal-binding</keyword>
<keyword evidence="6 18" id="KW-0548">Nucleotidyltransferase</keyword>
<evidence type="ECO:0000256" key="12">
    <source>
        <dbReference type="ARBA" id="ARBA00023268"/>
    </source>
</evidence>
<dbReference type="InterPro" id="IPR025877">
    <property type="entry name" value="MobA-like_NTP_Trfase"/>
</dbReference>
<evidence type="ECO:0000256" key="11">
    <source>
        <dbReference type="ARBA" id="ARBA00022984"/>
    </source>
</evidence>
<evidence type="ECO:0000313" key="20">
    <source>
        <dbReference type="EMBL" id="SFS32441.1"/>
    </source>
</evidence>
<dbReference type="GO" id="GO:0009252">
    <property type="term" value="P:peptidoglycan biosynthetic process"/>
    <property type="evidence" value="ECO:0007669"/>
    <property type="project" value="UniProtKB-UniRule"/>
</dbReference>
<comment type="catalytic activity">
    <reaction evidence="15 18">
        <text>alpha-D-glucosamine 1-phosphate + acetyl-CoA = N-acetyl-alpha-D-glucosamine 1-phosphate + CoA + H(+)</text>
        <dbReference type="Rhea" id="RHEA:13725"/>
        <dbReference type="ChEBI" id="CHEBI:15378"/>
        <dbReference type="ChEBI" id="CHEBI:57287"/>
        <dbReference type="ChEBI" id="CHEBI:57288"/>
        <dbReference type="ChEBI" id="CHEBI:57776"/>
        <dbReference type="ChEBI" id="CHEBI:58516"/>
        <dbReference type="EC" id="2.3.1.157"/>
    </reaction>
</comment>
<feature type="binding site" evidence="18">
    <location>
        <begin position="80"/>
        <end position="81"/>
    </location>
    <ligand>
        <name>UDP-N-acetyl-alpha-D-glucosamine</name>
        <dbReference type="ChEBI" id="CHEBI:57705"/>
    </ligand>
</feature>
<evidence type="ECO:0000256" key="5">
    <source>
        <dbReference type="ARBA" id="ARBA00022679"/>
    </source>
</evidence>
<evidence type="ECO:0000256" key="17">
    <source>
        <dbReference type="ARBA" id="ARBA00049628"/>
    </source>
</evidence>
<feature type="binding site" evidence="18">
    <location>
        <position position="140"/>
    </location>
    <ligand>
        <name>UDP-N-acetyl-alpha-D-glucosamine</name>
        <dbReference type="ChEBI" id="CHEBI:57705"/>
    </ligand>
</feature>
<accession>A0A1I6NWY4</accession>
<sequence>MSIALILLAAGKGTRMDSDLPKVLHRLGQAPLLWHALRAGQALEPSRSVVVAGHGAEEVTASTADFAPEAQVVIQQEQLGTAHAVAQAKPVLDGFDGDALVLYGDTPFISEETLQAMREARAQHDVVVLGFEAVDPGRYGRLVTQGDALERIVEFKDASDAERAITLCNSGVVCADSKTLFDLIDAVGNDNASGEYYLTDIVEIARSRGLSAGVVRCDEAETLGINSRAELRAAEAAFQARKRADLLDEGVLMTAPDTVFFAWDTYIGRDAEVEPNVVFGPGVTVETGARIRAFSHLEGCHVSRGAIVGPYARLRPGAELAEEVHVGNFVEVKNAYLAEGVKANHLTYIGDADIGERTNIGAGTITCNYDGFFKHRTTIGKNAFIGSDTMLVAPVTVGDGAMTGSGSVVTEDVPAGALALGRTKQVTKPGFATRLRDMLKAKKAAQKTAPKDAKGE</sequence>
<feature type="binding site" evidence="18">
    <location>
        <position position="154"/>
    </location>
    <ligand>
        <name>UDP-N-acetyl-alpha-D-glucosamine</name>
        <dbReference type="ChEBI" id="CHEBI:57705"/>
    </ligand>
</feature>
<dbReference type="EC" id="2.7.7.23" evidence="18"/>
<dbReference type="GO" id="GO:0071555">
    <property type="term" value="P:cell wall organization"/>
    <property type="evidence" value="ECO:0007669"/>
    <property type="project" value="UniProtKB-KW"/>
</dbReference>
<comment type="similarity">
    <text evidence="3 18">In the N-terminal section; belongs to the N-acetylglucosamine-1-phosphate uridyltransferase family.</text>
</comment>
<evidence type="ECO:0000256" key="18">
    <source>
        <dbReference type="HAMAP-Rule" id="MF_01631"/>
    </source>
</evidence>
<dbReference type="Gene3D" id="2.160.10.10">
    <property type="entry name" value="Hexapeptide repeat proteins"/>
    <property type="match status" value="1"/>
</dbReference>
<comment type="pathway">
    <text evidence="18">Nucleotide-sugar biosynthesis; UDP-N-acetyl-alpha-D-glucosamine biosynthesis; UDP-N-acetyl-alpha-D-glucosamine from N-acetyl-alpha-D-glucosamine 1-phosphate: step 1/1.</text>
</comment>
<evidence type="ECO:0000256" key="9">
    <source>
        <dbReference type="ARBA" id="ARBA00022842"/>
    </source>
</evidence>
<evidence type="ECO:0000256" key="6">
    <source>
        <dbReference type="ARBA" id="ARBA00022695"/>
    </source>
</evidence>
<dbReference type="HAMAP" id="MF_01631">
    <property type="entry name" value="GlmU"/>
    <property type="match status" value="1"/>
</dbReference>
<dbReference type="NCBIfam" id="NF010933">
    <property type="entry name" value="PRK14353.1"/>
    <property type="match status" value="1"/>
</dbReference>
<dbReference type="PANTHER" id="PTHR43584:SF3">
    <property type="entry name" value="BIFUNCTIONAL PROTEIN GLMU"/>
    <property type="match status" value="1"/>
</dbReference>
<feature type="binding site" evidence="18">
    <location>
        <begin position="103"/>
        <end position="105"/>
    </location>
    <ligand>
        <name>UDP-N-acetyl-alpha-D-glucosamine</name>
        <dbReference type="ChEBI" id="CHEBI:57705"/>
    </ligand>
</feature>
<evidence type="ECO:0000256" key="1">
    <source>
        <dbReference type="ARBA" id="ARBA00004496"/>
    </source>
</evidence>
<dbReference type="Pfam" id="PF00132">
    <property type="entry name" value="Hexapep"/>
    <property type="match status" value="1"/>
</dbReference>
<feature type="binding site" evidence="18">
    <location>
        <begin position="368"/>
        <end position="369"/>
    </location>
    <ligand>
        <name>acetyl-CoA</name>
        <dbReference type="ChEBI" id="CHEBI:57288"/>
    </ligand>
</feature>
<dbReference type="PANTHER" id="PTHR43584">
    <property type="entry name" value="NUCLEOTIDYL TRANSFERASE"/>
    <property type="match status" value="1"/>
</dbReference>
<dbReference type="AlphaFoldDB" id="A0A1I6NWY4"/>
<reference evidence="21" key="1">
    <citation type="submission" date="2016-10" db="EMBL/GenBank/DDBJ databases">
        <authorList>
            <person name="Varghese N."/>
            <person name="Submissions S."/>
        </authorList>
    </citation>
    <scope>NUCLEOTIDE SEQUENCE [LARGE SCALE GENOMIC DNA]</scope>
    <source>
        <strain evidence="21">DSM 26894</strain>
    </source>
</reference>
<feature type="binding site" evidence="18">
    <location>
        <position position="315"/>
    </location>
    <ligand>
        <name>UDP-N-acetyl-alpha-D-glucosamine</name>
        <dbReference type="ChEBI" id="CHEBI:57705"/>
    </ligand>
</feature>
<comment type="subunit">
    <text evidence="18">Homotrimer.</text>
</comment>
<dbReference type="InterPro" id="IPR029044">
    <property type="entry name" value="Nucleotide-diphossugar_trans"/>
</dbReference>
<feature type="region of interest" description="Linker" evidence="18">
    <location>
        <begin position="229"/>
        <end position="249"/>
    </location>
</feature>
<feature type="active site" description="Proton acceptor" evidence="18">
    <location>
        <position position="345"/>
    </location>
</feature>
<comment type="similarity">
    <text evidence="2 18">In the C-terminal section; belongs to the transferase hexapeptide repeat family.</text>
</comment>
<evidence type="ECO:0000256" key="2">
    <source>
        <dbReference type="ARBA" id="ARBA00007707"/>
    </source>
</evidence>
<feature type="binding site" evidence="18">
    <location>
        <position position="387"/>
    </location>
    <ligand>
        <name>acetyl-CoA</name>
        <dbReference type="ChEBI" id="CHEBI:57288"/>
    </ligand>
</feature>
<dbReference type="EMBL" id="FOZW01000001">
    <property type="protein sequence ID" value="SFS32441.1"/>
    <property type="molecule type" value="Genomic_DNA"/>
</dbReference>
<dbReference type="GO" id="GO:0000902">
    <property type="term" value="P:cell morphogenesis"/>
    <property type="evidence" value="ECO:0007669"/>
    <property type="project" value="UniProtKB-UniRule"/>
</dbReference>
<dbReference type="InterPro" id="IPR001451">
    <property type="entry name" value="Hexapep"/>
</dbReference>
<dbReference type="Gene3D" id="3.90.550.10">
    <property type="entry name" value="Spore Coat Polysaccharide Biosynthesis Protein SpsA, Chain A"/>
    <property type="match status" value="1"/>
</dbReference>
<dbReference type="GO" id="GO:0003977">
    <property type="term" value="F:UDP-N-acetylglucosamine diphosphorylase activity"/>
    <property type="evidence" value="ECO:0007669"/>
    <property type="project" value="UniProtKB-UniRule"/>
</dbReference>
<dbReference type="EC" id="2.3.1.157" evidence="18"/>
<evidence type="ECO:0000256" key="14">
    <source>
        <dbReference type="ARBA" id="ARBA00023316"/>
    </source>
</evidence>
<dbReference type="GO" id="GO:0008360">
    <property type="term" value="P:regulation of cell shape"/>
    <property type="evidence" value="ECO:0007669"/>
    <property type="project" value="UniProtKB-KW"/>
</dbReference>
<evidence type="ECO:0000256" key="8">
    <source>
        <dbReference type="ARBA" id="ARBA00022737"/>
    </source>
</evidence>
<gene>
    <name evidence="18" type="primary">glmU</name>
    <name evidence="20" type="ORF">SAMN04488050_101155</name>
</gene>
<dbReference type="GO" id="GO:0006048">
    <property type="term" value="P:UDP-N-acetylglucosamine biosynthetic process"/>
    <property type="evidence" value="ECO:0007669"/>
    <property type="project" value="UniProtKB-UniPathway"/>
</dbReference>